<gene>
    <name evidence="2" type="ORF">PPNO1_LOCUS5001</name>
</gene>
<name>A0A9P1MA09_9PEZI</name>
<feature type="region of interest" description="Disordered" evidence="1">
    <location>
        <begin position="113"/>
        <end position="148"/>
    </location>
</feature>
<comment type="caution">
    <text evidence="2">The sequence shown here is derived from an EMBL/GenBank/DDBJ whole genome shotgun (WGS) entry which is preliminary data.</text>
</comment>
<protein>
    <recommendedName>
        <fullName evidence="4">Zn(2)-C6 fungal-type domain-containing protein</fullName>
    </recommendedName>
</protein>
<sequence>MDMDGFTSQDSYDAIRSAGSHFSDSLYPHSPASRTDEEIELLRNPDVGIPPQLTFDLGGSLLDFTPSTEVDDRVRVGDLNGHLLTAQDGPPRLSDSTKSWVYVDTISTVSSDFQKRGRKPLAPSEREASKKKQLRASAPKGVPRRTKPLSDISKQEIKEIKALGGACCACRYKKNKCIINPKSPQNGPCKRCTKLHPGLCYRYSVHDASLYREQARPYFRFSQRWRTMDLVDIQAWASSEEKFIEVSQTFVNAPYQLRVRQFIPQEGDNLEEEWFDGETMRSIVGNETLGLRSEVTDPSSPWDRCFPIPRHVCAARVHSLHKIPPAVEPGSPLPARQSDPEGIPDRLAQRLPRPLRAASQLRPLIQRDHMYAQQINLGTEYANPDAVKNHARGVITLLAHYHIVMQGALPFKCVAEQQTASIKTKLDFTAQEQEFVGKTYDRVQELNWKPDKMD</sequence>
<evidence type="ECO:0000313" key="2">
    <source>
        <dbReference type="EMBL" id="CAI4215288.1"/>
    </source>
</evidence>
<evidence type="ECO:0008006" key="4">
    <source>
        <dbReference type="Google" id="ProtNLM"/>
    </source>
</evidence>
<dbReference type="AlphaFoldDB" id="A0A9P1MA09"/>
<keyword evidence="3" id="KW-1185">Reference proteome</keyword>
<organism evidence="2 3">
    <name type="scientific">Parascedosporium putredinis</name>
    <dbReference type="NCBI Taxonomy" id="1442378"/>
    <lineage>
        <taxon>Eukaryota</taxon>
        <taxon>Fungi</taxon>
        <taxon>Dikarya</taxon>
        <taxon>Ascomycota</taxon>
        <taxon>Pezizomycotina</taxon>
        <taxon>Sordariomycetes</taxon>
        <taxon>Hypocreomycetidae</taxon>
        <taxon>Microascales</taxon>
        <taxon>Microascaceae</taxon>
        <taxon>Parascedosporium</taxon>
    </lineage>
</organism>
<dbReference type="PANTHER" id="PTHR35392:SF3">
    <property type="entry name" value="ZN(2)-C6 FUNGAL-TYPE DOMAIN-CONTAINING PROTEIN"/>
    <property type="match status" value="1"/>
</dbReference>
<dbReference type="InterPro" id="IPR052973">
    <property type="entry name" value="Fungal_sec-metab_reg_TF"/>
</dbReference>
<dbReference type="PANTHER" id="PTHR35392">
    <property type="entry name" value="ZN(II)2CYS6 TRANSCRIPTION FACTOR (EUROFUNG)-RELATED-RELATED"/>
    <property type="match status" value="1"/>
</dbReference>
<dbReference type="OrthoDB" id="5362630at2759"/>
<proteinExistence type="predicted"/>
<evidence type="ECO:0000313" key="3">
    <source>
        <dbReference type="Proteomes" id="UP000838763"/>
    </source>
</evidence>
<dbReference type="EMBL" id="CALLCH030000012">
    <property type="protein sequence ID" value="CAI4215288.1"/>
    <property type="molecule type" value="Genomic_DNA"/>
</dbReference>
<evidence type="ECO:0000256" key="1">
    <source>
        <dbReference type="SAM" id="MobiDB-lite"/>
    </source>
</evidence>
<dbReference type="Proteomes" id="UP000838763">
    <property type="component" value="Unassembled WGS sequence"/>
</dbReference>
<reference evidence="2" key="1">
    <citation type="submission" date="2022-11" db="EMBL/GenBank/DDBJ databases">
        <authorList>
            <person name="Scott C."/>
            <person name="Bruce N."/>
        </authorList>
    </citation>
    <scope>NUCLEOTIDE SEQUENCE</scope>
</reference>
<accession>A0A9P1MA09</accession>